<dbReference type="EC" id="3.5.1.28" evidence="2"/>
<evidence type="ECO:0000313" key="5">
    <source>
        <dbReference type="EMBL" id="POQ98193.1"/>
    </source>
</evidence>
<dbReference type="SUPFAM" id="SSF53187">
    <property type="entry name" value="Zn-dependent exopeptidases"/>
    <property type="match status" value="1"/>
</dbReference>
<dbReference type="PANTHER" id="PTHR30404:SF0">
    <property type="entry name" value="N-ACETYLMURAMOYL-L-ALANINE AMIDASE AMIC"/>
    <property type="match status" value="1"/>
</dbReference>
<reference evidence="6" key="1">
    <citation type="submission" date="2015-12" db="EMBL/GenBank/DDBJ databases">
        <authorList>
            <person name="Lodha T.D."/>
            <person name="Chintalapati S."/>
            <person name="Chintalapati V.R."/>
            <person name="Sravanthi T."/>
        </authorList>
    </citation>
    <scope>NUCLEOTIDE SEQUENCE [LARGE SCALE GENOMIC DNA]</scope>
    <source>
        <strain evidence="6">JC133</strain>
    </source>
</reference>
<proteinExistence type="predicted"/>
<evidence type="ECO:0000256" key="1">
    <source>
        <dbReference type="ARBA" id="ARBA00001561"/>
    </source>
</evidence>
<dbReference type="SMART" id="SM00646">
    <property type="entry name" value="Ami_3"/>
    <property type="match status" value="1"/>
</dbReference>
<name>A0A2S4JF97_9SPIO</name>
<evidence type="ECO:0000313" key="6">
    <source>
        <dbReference type="Proteomes" id="UP000237350"/>
    </source>
</evidence>
<dbReference type="InterPro" id="IPR002508">
    <property type="entry name" value="MurNAc-LAA_cat"/>
</dbReference>
<evidence type="ECO:0000256" key="3">
    <source>
        <dbReference type="ARBA" id="ARBA00022801"/>
    </source>
</evidence>
<dbReference type="GO" id="GO:0030288">
    <property type="term" value="C:outer membrane-bounded periplasmic space"/>
    <property type="evidence" value="ECO:0007669"/>
    <property type="project" value="TreeGrafter"/>
</dbReference>
<keyword evidence="6" id="KW-1185">Reference proteome</keyword>
<feature type="domain" description="MurNAc-LAA" evidence="4">
    <location>
        <begin position="203"/>
        <end position="352"/>
    </location>
</feature>
<gene>
    <name evidence="5" type="ORF">AU468_14250</name>
</gene>
<protein>
    <recommendedName>
        <fullName evidence="2">N-acetylmuramoyl-L-alanine amidase</fullName>
        <ecNumber evidence="2">3.5.1.28</ecNumber>
    </recommendedName>
</protein>
<dbReference type="CDD" id="cd02696">
    <property type="entry name" value="MurNAc-LAA"/>
    <property type="match status" value="1"/>
</dbReference>
<dbReference type="EMBL" id="LPWH01000127">
    <property type="protein sequence ID" value="POQ98193.1"/>
    <property type="molecule type" value="Genomic_DNA"/>
</dbReference>
<dbReference type="GO" id="GO:0008745">
    <property type="term" value="F:N-acetylmuramoyl-L-alanine amidase activity"/>
    <property type="evidence" value="ECO:0007669"/>
    <property type="project" value="UniProtKB-EC"/>
</dbReference>
<organism evidence="5 6">
    <name type="scientific">Alkalispirochaeta sphaeroplastigenens</name>
    <dbReference type="NCBI Taxonomy" id="1187066"/>
    <lineage>
        <taxon>Bacteria</taxon>
        <taxon>Pseudomonadati</taxon>
        <taxon>Spirochaetota</taxon>
        <taxon>Spirochaetia</taxon>
        <taxon>Spirochaetales</taxon>
        <taxon>Spirochaetaceae</taxon>
        <taxon>Alkalispirochaeta</taxon>
    </lineage>
</organism>
<dbReference type="Proteomes" id="UP000237350">
    <property type="component" value="Unassembled WGS sequence"/>
</dbReference>
<dbReference type="PANTHER" id="PTHR30404">
    <property type="entry name" value="N-ACETYLMURAMOYL-L-ALANINE AMIDASE"/>
    <property type="match status" value="1"/>
</dbReference>
<comment type="catalytic activity">
    <reaction evidence="1">
        <text>Hydrolyzes the link between N-acetylmuramoyl residues and L-amino acid residues in certain cell-wall glycopeptides.</text>
        <dbReference type="EC" id="3.5.1.28"/>
    </reaction>
</comment>
<dbReference type="Pfam" id="PF01520">
    <property type="entry name" value="Amidase_3"/>
    <property type="match status" value="1"/>
</dbReference>
<evidence type="ECO:0000256" key="2">
    <source>
        <dbReference type="ARBA" id="ARBA00011901"/>
    </source>
</evidence>
<keyword evidence="3" id="KW-0378">Hydrolase</keyword>
<accession>A0A2S4JF97</accession>
<dbReference type="GO" id="GO:0009253">
    <property type="term" value="P:peptidoglycan catabolic process"/>
    <property type="evidence" value="ECO:0007669"/>
    <property type="project" value="InterPro"/>
</dbReference>
<comment type="caution">
    <text evidence="5">The sequence shown here is derived from an EMBL/GenBank/DDBJ whole genome shotgun (WGS) entry which is preliminary data.</text>
</comment>
<dbReference type="AlphaFoldDB" id="A0A2S4JF97"/>
<dbReference type="InterPro" id="IPR050695">
    <property type="entry name" value="N-acetylmuramoyl_amidase_3"/>
</dbReference>
<dbReference type="Gene3D" id="3.40.630.40">
    <property type="entry name" value="Zn-dependent exopeptidases"/>
    <property type="match status" value="1"/>
</dbReference>
<sequence>MWQGKRAIVFLGILFLGGGDLLFSRFPGNTLLAGAEAASRNGGSRAEEVSLESLLERVSAHLEWDPYRGRGAIVRGGRSLSFGTGLGYAVENYTRLHRVEPPFRREGALVFPRAFLDLALRIFPPPDTLRSVGAIFIDPGHGGRDPGAIGRHAFGEELRELREKDLVLDVSLQLRDLLEGRFPEKKIVLSREDDTYITLEERTDQANRIPLAPHESVLFVSIHANASLNSRAKGFEVWVLPPEFRRRDLVNPERVGVEDPEVLSILNTMREEEITLESELLARNILSGLDAAVGEESPNRGIREESWYVVRNARMPSVLVEIGFVTNRDDFVRLEDPAYLRRITRGIYTGVLNFIENFEEVGRD</sequence>
<evidence type="ECO:0000259" key="4">
    <source>
        <dbReference type="SMART" id="SM00646"/>
    </source>
</evidence>